<evidence type="ECO:0000313" key="8">
    <source>
        <dbReference type="Proteomes" id="UP000223606"/>
    </source>
</evidence>
<dbReference type="Pfam" id="PF02353">
    <property type="entry name" value="CMAS"/>
    <property type="match status" value="1"/>
</dbReference>
<dbReference type="Proteomes" id="UP000223606">
    <property type="component" value="Chromosome 1"/>
</dbReference>
<evidence type="ECO:0000256" key="1">
    <source>
        <dbReference type="ARBA" id="ARBA00010815"/>
    </source>
</evidence>
<dbReference type="RefSeq" id="WP_245884233.1">
    <property type="nucleotide sequence ID" value="NZ_LT960614.1"/>
</dbReference>
<proteinExistence type="inferred from homology"/>
<accession>A0A2C9D5L9</accession>
<dbReference type="PIRSF" id="PIRSF003085">
    <property type="entry name" value="CMAS"/>
    <property type="match status" value="1"/>
</dbReference>
<keyword evidence="3 7" id="KW-0808">Transferase</keyword>
<keyword evidence="2 7" id="KW-0489">Methyltransferase</keyword>
<dbReference type="InterPro" id="IPR029063">
    <property type="entry name" value="SAM-dependent_MTases_sf"/>
</dbReference>
<comment type="similarity">
    <text evidence="1">Belongs to the CFA/CMAS family.</text>
</comment>
<evidence type="ECO:0000256" key="5">
    <source>
        <dbReference type="ARBA" id="ARBA00023098"/>
    </source>
</evidence>
<dbReference type="CDD" id="cd02440">
    <property type="entry name" value="AdoMet_MTases"/>
    <property type="match status" value="1"/>
</dbReference>
<dbReference type="EC" id="2.1.1.79" evidence="7"/>
<feature type="active site" evidence="6">
    <location>
        <position position="388"/>
    </location>
</feature>
<keyword evidence="5" id="KW-0443">Lipid metabolism</keyword>
<protein>
    <submittedName>
        <fullName evidence="7">Cyclopropane-fatty-acyl-phospholipid synthase</fullName>
        <ecNumber evidence="7">2.1.1.79</ecNumber>
    </submittedName>
</protein>
<organism evidence="7 8">
    <name type="scientific">Hartmannibacter diazotrophicus</name>
    <dbReference type="NCBI Taxonomy" id="1482074"/>
    <lineage>
        <taxon>Bacteria</taxon>
        <taxon>Pseudomonadati</taxon>
        <taxon>Pseudomonadota</taxon>
        <taxon>Alphaproteobacteria</taxon>
        <taxon>Hyphomicrobiales</taxon>
        <taxon>Pleomorphomonadaceae</taxon>
        <taxon>Hartmannibacter</taxon>
    </lineage>
</organism>
<evidence type="ECO:0000256" key="4">
    <source>
        <dbReference type="ARBA" id="ARBA00022691"/>
    </source>
</evidence>
<evidence type="ECO:0000256" key="2">
    <source>
        <dbReference type="ARBA" id="ARBA00022603"/>
    </source>
</evidence>
<dbReference type="InterPro" id="IPR050723">
    <property type="entry name" value="CFA/CMAS"/>
</dbReference>
<name>A0A2C9D5L9_9HYPH</name>
<dbReference type="GO" id="GO:0008610">
    <property type="term" value="P:lipid biosynthetic process"/>
    <property type="evidence" value="ECO:0007669"/>
    <property type="project" value="InterPro"/>
</dbReference>
<dbReference type="InterPro" id="IPR003333">
    <property type="entry name" value="CMAS"/>
</dbReference>
<reference evidence="8" key="1">
    <citation type="submission" date="2017-09" db="EMBL/GenBank/DDBJ databases">
        <title>Genome sequence of Nannocystis excedens DSM 71.</title>
        <authorList>
            <person name="Blom J."/>
        </authorList>
    </citation>
    <scope>NUCLEOTIDE SEQUENCE [LARGE SCALE GENOMIC DNA]</scope>
    <source>
        <strain evidence="8">type strain: E19</strain>
    </source>
</reference>
<gene>
    <name evidence="7" type="primary">cfa_2</name>
    <name evidence="7" type="ORF">HDIA_2091</name>
</gene>
<sequence length="409" mass="46332">MTLQDQTTFRMPKSGARRRGLSAMVLRFLGSRLIRGRLHVVMPDGERIDIRAKHPGTEATLEIHRWRALRRLAIGGDLGLAEAYIDGDWSSPDVCALLTLGGENIAALDGLYSGLSISRFADRLRHLVNRNSRTGSRRNISFHYDLGNDFYRLWLDDSMTYSSALFASPDMALEAAQEAKIAEIARRLDLKGGEHVLEIGSGWGALAIHIARLGAHVTTITLSAEQYAHVRDLVARENLKGSVDVRLQDYRDLDGQFDRVVSIEMLEAVGEAYWRTYFDKLRHCLKPNGKAVLQVITIHENRYEGYRRGADFIQRYVFPGGMLPTVPIIRDKAGASGLELAAEFRFGESYALTLSEWKRRFTAQWPAIASQGFDQRFKRLWDYYLDYCEAGFRLGLIDVGLYELRNRLA</sequence>
<evidence type="ECO:0000256" key="3">
    <source>
        <dbReference type="ARBA" id="ARBA00022679"/>
    </source>
</evidence>
<evidence type="ECO:0000256" key="6">
    <source>
        <dbReference type="PIRSR" id="PIRSR003085-1"/>
    </source>
</evidence>
<dbReference type="AlphaFoldDB" id="A0A2C9D5L9"/>
<dbReference type="PANTHER" id="PTHR43667">
    <property type="entry name" value="CYCLOPROPANE-FATTY-ACYL-PHOSPHOLIPID SYNTHASE"/>
    <property type="match status" value="1"/>
</dbReference>
<keyword evidence="8" id="KW-1185">Reference proteome</keyword>
<dbReference type="PANTHER" id="PTHR43667:SF2">
    <property type="entry name" value="FATTY ACID C-METHYL TRANSFERASE"/>
    <property type="match status" value="1"/>
</dbReference>
<dbReference type="GO" id="GO:0032259">
    <property type="term" value="P:methylation"/>
    <property type="evidence" value="ECO:0007669"/>
    <property type="project" value="UniProtKB-KW"/>
</dbReference>
<dbReference type="KEGG" id="hdi:HDIA_2091"/>
<dbReference type="Gene3D" id="3.40.50.150">
    <property type="entry name" value="Vaccinia Virus protein VP39"/>
    <property type="match status" value="1"/>
</dbReference>
<keyword evidence="4" id="KW-0949">S-adenosyl-L-methionine</keyword>
<evidence type="ECO:0000313" key="7">
    <source>
        <dbReference type="EMBL" id="SON55632.1"/>
    </source>
</evidence>
<dbReference type="SUPFAM" id="SSF53335">
    <property type="entry name" value="S-adenosyl-L-methionine-dependent methyltransferases"/>
    <property type="match status" value="1"/>
</dbReference>
<dbReference type="EMBL" id="LT960614">
    <property type="protein sequence ID" value="SON55632.1"/>
    <property type="molecule type" value="Genomic_DNA"/>
</dbReference>
<dbReference type="GO" id="GO:0008825">
    <property type="term" value="F:cyclopropane-fatty-acyl-phospholipid synthase activity"/>
    <property type="evidence" value="ECO:0007669"/>
    <property type="project" value="UniProtKB-EC"/>
</dbReference>